<dbReference type="InterPro" id="IPR003718">
    <property type="entry name" value="OsmC/Ohr_fam"/>
</dbReference>
<sequence length="147" mass="15592">MADLQFPVTLRWSGTGRDGEGRLEIAGQTLTYSAPDQMGGKGVGASPEDFLISAVASCYSATLFGLLKKRELPVSEVRIAAEGTVTGYPLQSKFARLQVSPTIAGGDPARQAEYESSALDARNRCFIGKTIAGNVEYTVGRVEVQSS</sequence>
<dbReference type="Gene3D" id="3.30.300.20">
    <property type="match status" value="1"/>
</dbReference>
<accession>A0A1I7L0E3</accession>
<dbReference type="STRING" id="392015.SAMN05421543_12228"/>
<organism evidence="1 2">
    <name type="scientific">Alicyclobacillus macrosporangiidus</name>
    <dbReference type="NCBI Taxonomy" id="392015"/>
    <lineage>
        <taxon>Bacteria</taxon>
        <taxon>Bacillati</taxon>
        <taxon>Bacillota</taxon>
        <taxon>Bacilli</taxon>
        <taxon>Bacillales</taxon>
        <taxon>Alicyclobacillaceae</taxon>
        <taxon>Alicyclobacillus</taxon>
    </lineage>
</organism>
<protein>
    <submittedName>
        <fullName evidence="1">Peroxiredoxin, SACOL1771 subfamily</fullName>
    </submittedName>
</protein>
<dbReference type="Proteomes" id="UP000183508">
    <property type="component" value="Unassembled WGS sequence"/>
</dbReference>
<dbReference type="PANTHER" id="PTHR42830:SF2">
    <property type="entry name" value="OSMC_OHR FAMILY PROTEIN"/>
    <property type="match status" value="1"/>
</dbReference>
<name>A0A1I7L0E3_9BACL</name>
<reference evidence="2" key="1">
    <citation type="submission" date="2016-10" db="EMBL/GenBank/DDBJ databases">
        <authorList>
            <person name="Varghese N."/>
        </authorList>
    </citation>
    <scope>NUCLEOTIDE SEQUENCE [LARGE SCALE GENOMIC DNA]</scope>
    <source>
        <strain evidence="2">DSM 17980</strain>
    </source>
</reference>
<dbReference type="AlphaFoldDB" id="A0A1I7L0E3"/>
<dbReference type="SUPFAM" id="SSF82784">
    <property type="entry name" value="OsmC-like"/>
    <property type="match status" value="1"/>
</dbReference>
<dbReference type="Pfam" id="PF02566">
    <property type="entry name" value="OsmC"/>
    <property type="match status" value="1"/>
</dbReference>
<gene>
    <name evidence="1" type="ORF">SAMN05421543_12228</name>
</gene>
<keyword evidence="2" id="KW-1185">Reference proteome</keyword>
<dbReference type="InterPro" id="IPR015946">
    <property type="entry name" value="KH_dom-like_a/b"/>
</dbReference>
<dbReference type="RefSeq" id="WP_074955410.1">
    <property type="nucleotide sequence ID" value="NZ_FPBV01000022.1"/>
</dbReference>
<dbReference type="OrthoDB" id="2242871at2"/>
<evidence type="ECO:0000313" key="1">
    <source>
        <dbReference type="EMBL" id="SFV03125.1"/>
    </source>
</evidence>
<dbReference type="EMBL" id="FPBV01000022">
    <property type="protein sequence ID" value="SFV03125.1"/>
    <property type="molecule type" value="Genomic_DNA"/>
</dbReference>
<proteinExistence type="predicted"/>
<dbReference type="InterPro" id="IPR036102">
    <property type="entry name" value="OsmC/Ohrsf"/>
</dbReference>
<dbReference type="InterPro" id="IPR052707">
    <property type="entry name" value="OsmC_Ohr_Peroxiredoxin"/>
</dbReference>
<dbReference type="PANTHER" id="PTHR42830">
    <property type="entry name" value="OSMOTICALLY INDUCIBLE FAMILY PROTEIN"/>
    <property type="match status" value="1"/>
</dbReference>
<evidence type="ECO:0000313" key="2">
    <source>
        <dbReference type="Proteomes" id="UP000183508"/>
    </source>
</evidence>